<evidence type="ECO:0000256" key="1">
    <source>
        <dbReference type="SAM" id="MobiDB-lite"/>
    </source>
</evidence>
<evidence type="ECO:0000313" key="2">
    <source>
        <dbReference type="EMBL" id="UBJ26166.1"/>
    </source>
</evidence>
<accession>A0A8K1HIM8</accession>
<organism evidence="2">
    <name type="scientific">Red panda feces-associated gemycircularvirus</name>
    <dbReference type="NCBI Taxonomy" id="2864013"/>
    <lineage>
        <taxon>Viruses</taxon>
        <taxon>Monodnaviria</taxon>
        <taxon>Shotokuvirae</taxon>
        <taxon>Cressdnaviricota</taxon>
        <taxon>Repensiviricetes</taxon>
        <taxon>Geplafuvirales</taxon>
        <taxon>Genomoviridae</taxon>
        <taxon>Gemycircularvirus</taxon>
    </lineage>
</organism>
<feature type="compositionally biased region" description="Basic residues" evidence="1">
    <location>
        <begin position="29"/>
        <end position="39"/>
    </location>
</feature>
<sequence>MTHSTAWRKRQYQKRARYARKYASSAKTRPYRKTRRTYRRKVTTMSRRRLLNITSEKKHDKMLVTTNASASSSAGTTYTANPAILTGGYNVPYTFVWCATARDLSISPSVSKGSKSDIGTRTTSSPFMVGLSEKIEIQTVNGTPWQWRRICFTAKMGANLNGVLPDSASFHTNLEASNGFQRVVNTVLDGIRPNFEALLFMGEQNVDWNDQMVAPVDNRRVNLKYDKTITIAAGNEDGTIRSYKRWHPMRKTLMYDDDERGGTLTQAGTSVYNRQGMGDYWVVDYIRPRSGAVAADQLLFRPEATLYWHER</sequence>
<dbReference type="EMBL" id="MZ556175">
    <property type="protein sequence ID" value="UBJ26166.1"/>
    <property type="molecule type" value="Genomic_DNA"/>
</dbReference>
<feature type="region of interest" description="Disordered" evidence="1">
    <location>
        <begin position="18"/>
        <end position="39"/>
    </location>
</feature>
<reference evidence="2" key="1">
    <citation type="submission" date="2021-07" db="EMBL/GenBank/DDBJ databases">
        <title>Communication and adaptive evolution of viruses within giant pandas and their associated organisms in a local ecological environment.</title>
        <authorList>
            <person name="Zhao M."/>
            <person name="Liu S."/>
            <person name="Zhang W."/>
        </authorList>
    </citation>
    <scope>NUCLEOTIDE SEQUENCE</scope>
    <source>
        <strain evidence="2">Rpf284geno03-12</strain>
    </source>
</reference>
<protein>
    <submittedName>
        <fullName evidence="2">Capsid protein</fullName>
    </submittedName>
</protein>
<name>A0A8K1HIM8_9VIRU</name>
<proteinExistence type="predicted"/>